<dbReference type="EMBL" id="CM007381">
    <property type="protein sequence ID" value="ONK80210.1"/>
    <property type="molecule type" value="Genomic_DNA"/>
</dbReference>
<dbReference type="AlphaFoldDB" id="A0A5P1FU49"/>
<sequence>MVGGSAKVLTEVAVGLGGCRRWPGQGRRRGSTVRPANLVMAGWRTVCGRKSENMGSWVRDGVLERDWRRTQTGGGGAGNRVVVVHAVAQVGGEADALGRREERGEVLGWRPAVLDEVWGSGSEGLRR</sequence>
<name>A0A5P1FU49_ASPOF</name>
<evidence type="ECO:0000313" key="2">
    <source>
        <dbReference type="Proteomes" id="UP000243459"/>
    </source>
</evidence>
<proteinExistence type="predicted"/>
<organism evidence="1 2">
    <name type="scientific">Asparagus officinalis</name>
    <name type="common">Garden asparagus</name>
    <dbReference type="NCBI Taxonomy" id="4686"/>
    <lineage>
        <taxon>Eukaryota</taxon>
        <taxon>Viridiplantae</taxon>
        <taxon>Streptophyta</taxon>
        <taxon>Embryophyta</taxon>
        <taxon>Tracheophyta</taxon>
        <taxon>Spermatophyta</taxon>
        <taxon>Magnoliopsida</taxon>
        <taxon>Liliopsida</taxon>
        <taxon>Asparagales</taxon>
        <taxon>Asparagaceae</taxon>
        <taxon>Asparagoideae</taxon>
        <taxon>Asparagus</taxon>
    </lineage>
</organism>
<gene>
    <name evidence="1" type="ORF">A4U43_C01F15150</name>
</gene>
<protein>
    <submittedName>
        <fullName evidence="1">Uncharacterized protein</fullName>
    </submittedName>
</protein>
<accession>A0A5P1FU49</accession>
<reference evidence="2" key="1">
    <citation type="journal article" date="2017" name="Nat. Commun.">
        <title>The asparagus genome sheds light on the origin and evolution of a young Y chromosome.</title>
        <authorList>
            <person name="Harkess A."/>
            <person name="Zhou J."/>
            <person name="Xu C."/>
            <person name="Bowers J.E."/>
            <person name="Van der Hulst R."/>
            <person name="Ayyampalayam S."/>
            <person name="Mercati F."/>
            <person name="Riccardi P."/>
            <person name="McKain M.R."/>
            <person name="Kakrana A."/>
            <person name="Tang H."/>
            <person name="Ray J."/>
            <person name="Groenendijk J."/>
            <person name="Arikit S."/>
            <person name="Mathioni S.M."/>
            <person name="Nakano M."/>
            <person name="Shan H."/>
            <person name="Telgmann-Rauber A."/>
            <person name="Kanno A."/>
            <person name="Yue Z."/>
            <person name="Chen H."/>
            <person name="Li W."/>
            <person name="Chen Y."/>
            <person name="Xu X."/>
            <person name="Zhang Y."/>
            <person name="Luo S."/>
            <person name="Chen H."/>
            <person name="Gao J."/>
            <person name="Mao Z."/>
            <person name="Pires J.C."/>
            <person name="Luo M."/>
            <person name="Kudrna D."/>
            <person name="Wing R.A."/>
            <person name="Meyers B.C."/>
            <person name="Yi K."/>
            <person name="Kong H."/>
            <person name="Lavrijsen P."/>
            <person name="Sunseri F."/>
            <person name="Falavigna A."/>
            <person name="Ye Y."/>
            <person name="Leebens-Mack J.H."/>
            <person name="Chen G."/>
        </authorList>
    </citation>
    <scope>NUCLEOTIDE SEQUENCE [LARGE SCALE GENOMIC DNA]</scope>
    <source>
        <strain evidence="2">cv. DH0086</strain>
    </source>
</reference>
<dbReference type="Proteomes" id="UP000243459">
    <property type="component" value="Chromosome 1"/>
</dbReference>
<evidence type="ECO:0000313" key="1">
    <source>
        <dbReference type="EMBL" id="ONK80210.1"/>
    </source>
</evidence>
<dbReference type="Gramene" id="ONK80210">
    <property type="protein sequence ID" value="ONK80210"/>
    <property type="gene ID" value="A4U43_C01F15150"/>
</dbReference>
<keyword evidence="2" id="KW-1185">Reference proteome</keyword>